<evidence type="ECO:0000313" key="2">
    <source>
        <dbReference type="Proteomes" id="UP000092504"/>
    </source>
</evidence>
<dbReference type="Proteomes" id="UP000092504">
    <property type="component" value="Unassembled WGS sequence"/>
</dbReference>
<dbReference type="AlphaFoldDB" id="A0A1B8P5G3"/>
<protein>
    <submittedName>
        <fullName evidence="1">Uncharacterized protein</fullName>
    </submittedName>
</protein>
<evidence type="ECO:0000313" key="1">
    <source>
        <dbReference type="EMBL" id="OBX37514.1"/>
    </source>
</evidence>
<gene>
    <name evidence="1" type="ORF">A8U91_01881</name>
</gene>
<dbReference type="EMBL" id="MAJD01000001">
    <property type="protein sequence ID" value="OBX37514.1"/>
    <property type="molecule type" value="Genomic_DNA"/>
</dbReference>
<sequence>MLWLIILGVVGLAFAPAMWLRPSQRQQRVMGLRDLARESGVAVRIETSPLHEDGDTLPAYRWRYPSQHPGPDFLLVRDAVASQALKPFLPGWRWRVEPLRPLPTVARDGLEALLECLPEDAVVVESSTACLTLWWDESCSNEAFADLDERMRALRDDLANRPDYPRPIAVRSYPECRPPLAVRRLAFLSLLDRQPIGFDARQQVDELVDLGIVQALQHFLPGLGDDGLDALEQGRGLVGQEDALGAPILATGAAFDQALFGKLIERADQGWCLDADGPGQVALGLVITHLPQVIKRDPTGLSQAVWGQTPVDDGAPQARHASELEADVLMHGISTLKKPVRIVRSPGVECNLMV</sequence>
<dbReference type="PATRIC" id="fig|2746.7.peg.1929"/>
<proteinExistence type="predicted"/>
<organism evidence="1 2">
    <name type="scientific">Halomonas elongata</name>
    <dbReference type="NCBI Taxonomy" id="2746"/>
    <lineage>
        <taxon>Bacteria</taxon>
        <taxon>Pseudomonadati</taxon>
        <taxon>Pseudomonadota</taxon>
        <taxon>Gammaproteobacteria</taxon>
        <taxon>Oceanospirillales</taxon>
        <taxon>Halomonadaceae</taxon>
        <taxon>Halomonas</taxon>
    </lineage>
</organism>
<name>A0A1B8P5G3_HALEL</name>
<comment type="caution">
    <text evidence="1">The sequence shown here is derived from an EMBL/GenBank/DDBJ whole genome shotgun (WGS) entry which is preliminary data.</text>
</comment>
<accession>A0A1B8P5G3</accession>
<reference evidence="1 2" key="1">
    <citation type="submission" date="2016-06" db="EMBL/GenBank/DDBJ databases">
        <title>Genome sequence of halotolerant plant growth promoting strain of Halomonas elongata HEK1 isolated from salterns of Rann of Kutch, Gujarat, India.</title>
        <authorList>
            <person name="Gaba S."/>
            <person name="Singh R.N."/>
            <person name="Abrol S."/>
            <person name="Kaushik R."/>
            <person name="Saxena A.K."/>
        </authorList>
    </citation>
    <scope>NUCLEOTIDE SEQUENCE [LARGE SCALE GENOMIC DNA]</scope>
    <source>
        <strain evidence="1 2">HEK1</strain>
    </source>
</reference>